<dbReference type="PANTHER" id="PTHR11239">
    <property type="entry name" value="DNA-DIRECTED RNA POLYMERASE"/>
    <property type="match status" value="1"/>
</dbReference>
<keyword evidence="2 7" id="KW-0240">DNA-directed RNA polymerase</keyword>
<dbReference type="InterPro" id="IPR001222">
    <property type="entry name" value="Znf_TFIIS"/>
</dbReference>
<evidence type="ECO:0000259" key="10">
    <source>
        <dbReference type="PROSITE" id="PS51133"/>
    </source>
</evidence>
<evidence type="ECO:0000256" key="7">
    <source>
        <dbReference type="PIRNR" id="PIRNR005586"/>
    </source>
</evidence>
<evidence type="ECO:0000256" key="8">
    <source>
        <dbReference type="PIRSR" id="PIRSR005586-1"/>
    </source>
</evidence>
<feature type="binding site" evidence="8">
    <location>
        <position position="84"/>
    </location>
    <ligand>
        <name>Zn(2+)</name>
        <dbReference type="ChEBI" id="CHEBI:29105"/>
        <label>2</label>
    </ligand>
</feature>
<feature type="binding site" evidence="8">
    <location>
        <position position="33"/>
    </location>
    <ligand>
        <name>Zn(2+)</name>
        <dbReference type="ChEBI" id="CHEBI:29105"/>
        <label>1</label>
    </ligand>
</feature>
<dbReference type="CDD" id="cd10507">
    <property type="entry name" value="Zn-ribbon_RPA12"/>
    <property type="match status" value="1"/>
</dbReference>
<organism evidence="11">
    <name type="scientific">Octactis speculum</name>
    <dbReference type="NCBI Taxonomy" id="3111310"/>
    <lineage>
        <taxon>Eukaryota</taxon>
        <taxon>Sar</taxon>
        <taxon>Stramenopiles</taxon>
        <taxon>Ochrophyta</taxon>
        <taxon>Dictyochophyceae</taxon>
        <taxon>Dictyochales</taxon>
        <taxon>Dictyochaceae</taxon>
        <taxon>Octactis</taxon>
    </lineage>
</organism>
<comment type="subcellular location">
    <subcellularLocation>
        <location evidence="1">Nucleus</location>
        <location evidence="1">Nucleolus</location>
    </subcellularLocation>
</comment>
<dbReference type="InterPro" id="IPR034004">
    <property type="entry name" value="Zn_ribbon_RPA12_C"/>
</dbReference>
<keyword evidence="6 7" id="KW-0539">Nucleus</keyword>
<dbReference type="GO" id="GO:0008270">
    <property type="term" value="F:zinc ion binding"/>
    <property type="evidence" value="ECO:0007669"/>
    <property type="project" value="UniProtKB-KW"/>
</dbReference>
<keyword evidence="3 8" id="KW-0479">Metal-binding</keyword>
<reference evidence="11" key="1">
    <citation type="submission" date="2021-01" db="EMBL/GenBank/DDBJ databases">
        <authorList>
            <person name="Corre E."/>
            <person name="Pelletier E."/>
            <person name="Niang G."/>
            <person name="Scheremetjew M."/>
            <person name="Finn R."/>
            <person name="Kale V."/>
            <person name="Holt S."/>
            <person name="Cochrane G."/>
            <person name="Meng A."/>
            <person name="Brown T."/>
            <person name="Cohen L."/>
        </authorList>
    </citation>
    <scope>NUCLEOTIDE SEQUENCE</scope>
    <source>
        <strain evidence="11">CCMP1381</strain>
    </source>
</reference>
<dbReference type="Gene3D" id="2.20.25.10">
    <property type="match status" value="1"/>
</dbReference>
<evidence type="ECO:0000313" key="11">
    <source>
        <dbReference type="EMBL" id="CAD9490911.1"/>
    </source>
</evidence>
<dbReference type="AlphaFoldDB" id="A0A7S2HHJ5"/>
<dbReference type="GO" id="GO:0005736">
    <property type="term" value="C:RNA polymerase I complex"/>
    <property type="evidence" value="ECO:0007669"/>
    <property type="project" value="TreeGrafter"/>
</dbReference>
<keyword evidence="5 8" id="KW-0862">Zinc</keyword>
<name>A0A7S2HHJ5_9STRA</name>
<dbReference type="InterPro" id="IPR012164">
    <property type="entry name" value="Rpa12/Rpb9/Rpc10/TFS"/>
</dbReference>
<dbReference type="SUPFAM" id="SSF57783">
    <property type="entry name" value="Zinc beta-ribbon"/>
    <property type="match status" value="1"/>
</dbReference>
<dbReference type="PIRSF" id="PIRSF005586">
    <property type="entry name" value="RNApol_RpoM"/>
    <property type="match status" value="1"/>
</dbReference>
<evidence type="ECO:0000256" key="9">
    <source>
        <dbReference type="PIRSR" id="PIRSR005586-2"/>
    </source>
</evidence>
<keyword evidence="7" id="KW-0804">Transcription</keyword>
<comment type="function">
    <text evidence="7">DNA-dependent RNA polymerase catalyzes the transcription of DNA into RNA using the four ribonucleoside triphosphates as substrates.</text>
</comment>
<dbReference type="SMART" id="SM00440">
    <property type="entry name" value="ZnF_C2C2"/>
    <property type="match status" value="1"/>
</dbReference>
<comment type="similarity">
    <text evidence="7">Belongs to the archaeal rpoM/eukaryotic RPA12/RPB9/RPC11 RNA polymerase family.</text>
</comment>
<dbReference type="EMBL" id="HBGS01061094">
    <property type="protein sequence ID" value="CAD9490911.1"/>
    <property type="molecule type" value="Transcribed_RNA"/>
</dbReference>
<feature type="binding site" evidence="8">
    <location>
        <position position="30"/>
    </location>
    <ligand>
        <name>Zn(2+)</name>
        <dbReference type="ChEBI" id="CHEBI:29105"/>
        <label>1</label>
    </ligand>
</feature>
<evidence type="ECO:0000256" key="4">
    <source>
        <dbReference type="ARBA" id="ARBA00022771"/>
    </source>
</evidence>
<dbReference type="GO" id="GO:0003899">
    <property type="term" value="F:DNA-directed RNA polymerase activity"/>
    <property type="evidence" value="ECO:0007669"/>
    <property type="project" value="InterPro"/>
</dbReference>
<feature type="domain" description="TFIIS-type" evidence="10">
    <location>
        <begin position="77"/>
        <end position="117"/>
    </location>
</feature>
<feature type="binding site" evidence="8">
    <location>
        <position position="112"/>
    </location>
    <ligand>
        <name>Zn(2+)</name>
        <dbReference type="ChEBI" id="CHEBI:29105"/>
        <label>2</label>
    </ligand>
</feature>
<evidence type="ECO:0000256" key="5">
    <source>
        <dbReference type="ARBA" id="ARBA00022833"/>
    </source>
</evidence>
<gene>
    <name evidence="11" type="ORF">DSPE1174_LOCUS31858</name>
</gene>
<dbReference type="Pfam" id="PF01096">
    <property type="entry name" value="Zn_ribbon_TFIIS"/>
    <property type="match status" value="1"/>
</dbReference>
<dbReference type="PROSITE" id="PS51133">
    <property type="entry name" value="ZF_TFIIS_2"/>
    <property type="match status" value="1"/>
</dbReference>
<feature type="binding site" evidence="8">
    <location>
        <position position="13"/>
    </location>
    <ligand>
        <name>Zn(2+)</name>
        <dbReference type="ChEBI" id="CHEBI:29105"/>
        <label>1</label>
    </ligand>
</feature>
<feature type="zinc finger region" description="C4-type" evidence="9">
    <location>
        <begin position="13"/>
        <end position="33"/>
    </location>
</feature>
<proteinExistence type="inferred from homology"/>
<dbReference type="GO" id="GO:0006363">
    <property type="term" value="P:termination of RNA polymerase I transcription"/>
    <property type="evidence" value="ECO:0007669"/>
    <property type="project" value="TreeGrafter"/>
</dbReference>
<evidence type="ECO:0000256" key="6">
    <source>
        <dbReference type="ARBA" id="ARBA00023242"/>
    </source>
</evidence>
<dbReference type="GO" id="GO:0003676">
    <property type="term" value="F:nucleic acid binding"/>
    <property type="evidence" value="ECO:0007669"/>
    <property type="project" value="InterPro"/>
</dbReference>
<protein>
    <recommendedName>
        <fullName evidence="7">DNA-directed RNA polymerase subunit</fullName>
    </recommendedName>
</protein>
<dbReference type="PANTHER" id="PTHR11239:SF14">
    <property type="entry name" value="DNA-DIRECTED RNA POLYMERASE I SUBUNIT RPA12"/>
    <property type="match status" value="1"/>
</dbReference>
<accession>A0A7S2HHJ5</accession>
<evidence type="ECO:0000256" key="2">
    <source>
        <dbReference type="ARBA" id="ARBA00022478"/>
    </source>
</evidence>
<evidence type="ECO:0000256" key="3">
    <source>
        <dbReference type="ARBA" id="ARBA00022723"/>
    </source>
</evidence>
<sequence>MTVEAANPGPPFCPECGSIFKLPNVDPISCSYCSFETTYRELQLPTVITVSAPRPLPSWAAEKKNEDAGTGMARMVSEERCPECDHPELMYYTMQLRSADEGQTVFYECSECNHKFSVNN</sequence>
<feature type="binding site" evidence="8">
    <location>
        <position position="16"/>
    </location>
    <ligand>
        <name>Zn(2+)</name>
        <dbReference type="ChEBI" id="CHEBI:29105"/>
        <label>1</label>
    </ligand>
</feature>
<keyword evidence="4 9" id="KW-0863">Zinc-finger</keyword>
<evidence type="ECO:0000256" key="1">
    <source>
        <dbReference type="ARBA" id="ARBA00004604"/>
    </source>
</evidence>
<dbReference type="PROSITE" id="PS00466">
    <property type="entry name" value="ZF_TFIIS_1"/>
    <property type="match status" value="1"/>
</dbReference>
<feature type="binding site" evidence="8">
    <location>
        <position position="81"/>
    </location>
    <ligand>
        <name>Zn(2+)</name>
        <dbReference type="ChEBI" id="CHEBI:29105"/>
        <label>2</label>
    </ligand>
</feature>
<feature type="binding site" evidence="8">
    <location>
        <position position="109"/>
    </location>
    <ligand>
        <name>Zn(2+)</name>
        <dbReference type="ChEBI" id="CHEBI:29105"/>
        <label>2</label>
    </ligand>
</feature>